<evidence type="ECO:0000313" key="3">
    <source>
        <dbReference type="Proteomes" id="UP000814176"/>
    </source>
</evidence>
<accession>A0ABQ8KNS9</accession>
<evidence type="ECO:0000256" key="1">
    <source>
        <dbReference type="SAM" id="MobiDB-lite"/>
    </source>
</evidence>
<dbReference type="EMBL" id="JADCUA010000005">
    <property type="protein sequence ID" value="KAH9839874.1"/>
    <property type="molecule type" value="Genomic_DNA"/>
</dbReference>
<evidence type="ECO:0008006" key="4">
    <source>
        <dbReference type="Google" id="ProtNLM"/>
    </source>
</evidence>
<reference evidence="2 3" key="1">
    <citation type="journal article" date="2021" name="Environ. Microbiol.">
        <title>Gene family expansions and transcriptome signatures uncover fungal adaptations to wood decay.</title>
        <authorList>
            <person name="Hage H."/>
            <person name="Miyauchi S."/>
            <person name="Viragh M."/>
            <person name="Drula E."/>
            <person name="Min B."/>
            <person name="Chaduli D."/>
            <person name="Navarro D."/>
            <person name="Favel A."/>
            <person name="Norest M."/>
            <person name="Lesage-Meessen L."/>
            <person name="Balint B."/>
            <person name="Merenyi Z."/>
            <person name="de Eugenio L."/>
            <person name="Morin E."/>
            <person name="Martinez A.T."/>
            <person name="Baldrian P."/>
            <person name="Stursova M."/>
            <person name="Martinez M.J."/>
            <person name="Novotny C."/>
            <person name="Magnuson J.K."/>
            <person name="Spatafora J.W."/>
            <person name="Maurice S."/>
            <person name="Pangilinan J."/>
            <person name="Andreopoulos W."/>
            <person name="LaButti K."/>
            <person name="Hundley H."/>
            <person name="Na H."/>
            <person name="Kuo A."/>
            <person name="Barry K."/>
            <person name="Lipzen A."/>
            <person name="Henrissat B."/>
            <person name="Riley R."/>
            <person name="Ahrendt S."/>
            <person name="Nagy L.G."/>
            <person name="Grigoriev I.V."/>
            <person name="Martin F."/>
            <person name="Rosso M.N."/>
        </authorList>
    </citation>
    <scope>NUCLEOTIDE SEQUENCE [LARGE SCALE GENOMIC DNA]</scope>
    <source>
        <strain evidence="2 3">CIRM-BRFM 1785</strain>
    </source>
</reference>
<comment type="caution">
    <text evidence="2">The sequence shown here is derived from an EMBL/GenBank/DDBJ whole genome shotgun (WGS) entry which is preliminary data.</text>
</comment>
<feature type="compositionally biased region" description="Basic and acidic residues" evidence="1">
    <location>
        <begin position="11"/>
        <end position="21"/>
    </location>
</feature>
<sequence>MPYDTPHPRLRKSDPLVEHPLRPSRHRLPDNPIQRVWRRHCLFEAPRANNTSILRDDVLQVVFDFLAKERVRYGGNLRLASDVIPLVCGSWKRLSIPRTSLWRTFIIHQRCSTREVCDRLDLSGNQGLQVEFTRMRGVVNWGLHLSELRHLIRLAEIMCKHVGRFEEFTILRFDAEHTSTILRVFNKPAPSLKLISVKLGEEGVPYPDDQWLPEMALQIFDGSMPSLKDATIYDFPVSFAGIGHLLVLGLRIRSACTLDDLLAALRQNTLLESLTIDTDGLECTMDRSLVHLPRLRNFTVKGPQDDAIRILNSLVFPKRTNVSVQMWCLYPDDEEESVAEVYESSFKEHLRDARYVMFGIKENKKRQIVLVLISATKDAKVVVSWAIPEPPDDSDSRIIGPRTDMLDFANVRHLDIVTLPSRNVLESLLWENMLGLFPALQEIKVRAPLPPPVHPVPEEGLPPADPAPEEGPPIDSDNADETDLNPIGQYEPAMLRTIRELCYTLTMGAPDDSLGAEPGARKMLFPNIRNLAMLNKYLEHEEADELRELYEWWMEMRPSEGLARMSLIGPAN</sequence>
<dbReference type="GeneID" id="72009426"/>
<name>A0ABQ8KNS9_9APHY</name>
<feature type="region of interest" description="Disordered" evidence="1">
    <location>
        <begin position="1"/>
        <end position="27"/>
    </location>
</feature>
<dbReference type="Proteomes" id="UP000814176">
    <property type="component" value="Unassembled WGS sequence"/>
</dbReference>
<feature type="region of interest" description="Disordered" evidence="1">
    <location>
        <begin position="451"/>
        <end position="486"/>
    </location>
</feature>
<dbReference type="RefSeq" id="XP_047781524.1">
    <property type="nucleotide sequence ID" value="XM_047928694.1"/>
</dbReference>
<gene>
    <name evidence="2" type="ORF">C8Q71DRAFT_892495</name>
</gene>
<protein>
    <recommendedName>
        <fullName evidence="4">F-box domain-containing protein</fullName>
    </recommendedName>
</protein>
<proteinExistence type="predicted"/>
<organism evidence="2 3">
    <name type="scientific">Rhodofomes roseus</name>
    <dbReference type="NCBI Taxonomy" id="34475"/>
    <lineage>
        <taxon>Eukaryota</taxon>
        <taxon>Fungi</taxon>
        <taxon>Dikarya</taxon>
        <taxon>Basidiomycota</taxon>
        <taxon>Agaricomycotina</taxon>
        <taxon>Agaricomycetes</taxon>
        <taxon>Polyporales</taxon>
        <taxon>Rhodofomes</taxon>
    </lineage>
</organism>
<evidence type="ECO:0000313" key="2">
    <source>
        <dbReference type="EMBL" id="KAH9839874.1"/>
    </source>
</evidence>
<keyword evidence="3" id="KW-1185">Reference proteome</keyword>